<evidence type="ECO:0000313" key="3">
    <source>
        <dbReference type="EMBL" id="KQM09302.1"/>
    </source>
</evidence>
<evidence type="ECO:0000259" key="2">
    <source>
        <dbReference type="SMART" id="SM00854"/>
    </source>
</evidence>
<dbReference type="PANTHER" id="PTHR33393:SF11">
    <property type="entry name" value="POLYGLUTAMINE SYNTHESIS ACCESSORY PROTEIN RV0574C-RELATED"/>
    <property type="match status" value="1"/>
</dbReference>
<name>A0A0Q4BAA3_9BACT</name>
<dbReference type="InterPro" id="IPR019079">
    <property type="entry name" value="Capsule_synth_CapA"/>
</dbReference>
<dbReference type="Gene3D" id="3.60.21.10">
    <property type="match status" value="1"/>
</dbReference>
<comment type="similarity">
    <text evidence="1">Belongs to the CapA family.</text>
</comment>
<comment type="caution">
    <text evidence="3">The sequence shown here is derived from an EMBL/GenBank/DDBJ whole genome shotgun (WGS) entry which is preliminary data.</text>
</comment>
<reference evidence="3" key="1">
    <citation type="submission" date="2015-08" db="EMBL/GenBank/DDBJ databases">
        <title>Candidatus Bacteriodes Periocalifornicus.</title>
        <authorList>
            <person name="McLean J.S."/>
            <person name="Kelley S."/>
        </authorList>
    </citation>
    <scope>NUCLEOTIDE SEQUENCE [LARGE SCALE GENOMIC DNA]</scope>
    <source>
        <strain evidence="3">12B</strain>
    </source>
</reference>
<evidence type="ECO:0000313" key="4">
    <source>
        <dbReference type="Proteomes" id="UP000054172"/>
    </source>
</evidence>
<dbReference type="PATRIC" id="fig|1702214.3.peg.687"/>
<dbReference type="EMBL" id="LIIK01000008">
    <property type="protein sequence ID" value="KQM09302.1"/>
    <property type="molecule type" value="Genomic_DNA"/>
</dbReference>
<dbReference type="Proteomes" id="UP000054172">
    <property type="component" value="Unassembled WGS sequence"/>
</dbReference>
<sequence>MRIQLDSGRILTDSAHLQLDTLQGGRDTARYPTDSIRQVLDSVAVPVDTTITIMAVGDVMLGSDFPSKNQLPPRDDADALLREVQGLFKRGDVVFGNLEGAFLAGGHPAKSCKDPSRCYLFRMPPRYAAALQRAGFTAISNANNHVGDFGEPARRCTGRLLDSLGIARAGLLSHPVDTIWVKGVKIGLCAFAPNSGCCQLNDYAGLRRIVAGLKAKCQLVIASCHMGGEGSAQTHITKQREIFLGENRGNPYEIARVLIDAGADVVIGHGPHVTRAVDIYKGRLIAYSLGNFCTYGGFNLRGVCGISPVLEVRVGPSGQFLGGRVHATRQEGRGGVRLDAAGTVIAEIRRLMAHDIPETQLVVHEDGEMGLKSRVKAENAVRDSVRQPQGVQ</sequence>
<dbReference type="SUPFAM" id="SSF56300">
    <property type="entry name" value="Metallo-dependent phosphatases"/>
    <property type="match status" value="1"/>
</dbReference>
<organism evidence="3 4">
    <name type="scientific">Candidatus [Bacteroides] periocalifornicus</name>
    <dbReference type="NCBI Taxonomy" id="1702214"/>
    <lineage>
        <taxon>Bacteria</taxon>
        <taxon>Pseudomonadati</taxon>
        <taxon>Bacteroidota</taxon>
    </lineage>
</organism>
<protein>
    <recommendedName>
        <fullName evidence="2">Capsule synthesis protein CapA domain-containing protein</fullName>
    </recommendedName>
</protein>
<gene>
    <name evidence="3" type="ORF">AL399_02485</name>
</gene>
<dbReference type="PANTHER" id="PTHR33393">
    <property type="entry name" value="POLYGLUTAMINE SYNTHESIS ACCESSORY PROTEIN RV0574C-RELATED"/>
    <property type="match status" value="1"/>
</dbReference>
<feature type="domain" description="Capsule synthesis protein CapA" evidence="2">
    <location>
        <begin position="52"/>
        <end position="296"/>
    </location>
</feature>
<dbReference type="Pfam" id="PF09587">
    <property type="entry name" value="PGA_cap"/>
    <property type="match status" value="1"/>
</dbReference>
<accession>A0A0Q4BAA3</accession>
<dbReference type="InterPro" id="IPR029052">
    <property type="entry name" value="Metallo-depent_PP-like"/>
</dbReference>
<dbReference type="SMART" id="SM00854">
    <property type="entry name" value="PGA_cap"/>
    <property type="match status" value="1"/>
</dbReference>
<dbReference type="InterPro" id="IPR052169">
    <property type="entry name" value="CW_Biosynth-Accessory"/>
</dbReference>
<keyword evidence="4" id="KW-1185">Reference proteome</keyword>
<evidence type="ECO:0000256" key="1">
    <source>
        <dbReference type="ARBA" id="ARBA00005662"/>
    </source>
</evidence>
<dbReference type="CDD" id="cd07381">
    <property type="entry name" value="MPP_CapA"/>
    <property type="match status" value="1"/>
</dbReference>
<proteinExistence type="inferred from homology"/>
<dbReference type="AlphaFoldDB" id="A0A0Q4BAA3"/>
<dbReference type="STRING" id="1702214.AL399_02485"/>